<dbReference type="EMBL" id="CAKOGL010000030">
    <property type="protein sequence ID" value="CAH2107789.1"/>
    <property type="molecule type" value="Genomic_DNA"/>
</dbReference>
<organism evidence="1 2">
    <name type="scientific">Euphydryas editha</name>
    <name type="common">Edith's checkerspot</name>
    <dbReference type="NCBI Taxonomy" id="104508"/>
    <lineage>
        <taxon>Eukaryota</taxon>
        <taxon>Metazoa</taxon>
        <taxon>Ecdysozoa</taxon>
        <taxon>Arthropoda</taxon>
        <taxon>Hexapoda</taxon>
        <taxon>Insecta</taxon>
        <taxon>Pterygota</taxon>
        <taxon>Neoptera</taxon>
        <taxon>Endopterygota</taxon>
        <taxon>Lepidoptera</taxon>
        <taxon>Glossata</taxon>
        <taxon>Ditrysia</taxon>
        <taxon>Papilionoidea</taxon>
        <taxon>Nymphalidae</taxon>
        <taxon>Nymphalinae</taxon>
        <taxon>Euphydryas</taxon>
    </lineage>
</organism>
<evidence type="ECO:0000313" key="2">
    <source>
        <dbReference type="Proteomes" id="UP001153954"/>
    </source>
</evidence>
<keyword evidence="2" id="KW-1185">Reference proteome</keyword>
<dbReference type="Proteomes" id="UP001153954">
    <property type="component" value="Unassembled WGS sequence"/>
</dbReference>
<protein>
    <recommendedName>
        <fullName evidence="3">Exocyst complex component Sec8</fullName>
    </recommendedName>
</protein>
<gene>
    <name evidence="1" type="ORF">EEDITHA_LOCUS21785</name>
</gene>
<sequence>MRIECFYYLGQEESGDEEAGGAARLATRLLAFHEQAAALLAPAALAYIMSGVGEMMSAAVVWRWQSERGAGAAGARLAALRHCLAALQLPHDGLHAAHAYLHLLACTPEEIIASVREKGPQFSELEYLNAFKVIGARRGLAPADMRAQLRQLSAALGHVGVTV</sequence>
<reference evidence="1" key="1">
    <citation type="submission" date="2022-03" db="EMBL/GenBank/DDBJ databases">
        <authorList>
            <person name="Tunstrom K."/>
        </authorList>
    </citation>
    <scope>NUCLEOTIDE SEQUENCE</scope>
</reference>
<comment type="caution">
    <text evidence="1">The sequence shown here is derived from an EMBL/GenBank/DDBJ whole genome shotgun (WGS) entry which is preliminary data.</text>
</comment>
<evidence type="ECO:0000313" key="1">
    <source>
        <dbReference type="EMBL" id="CAH2107789.1"/>
    </source>
</evidence>
<name>A0AAU9V8J1_EUPED</name>
<proteinExistence type="predicted"/>
<dbReference type="AlphaFoldDB" id="A0AAU9V8J1"/>
<accession>A0AAU9V8J1</accession>
<evidence type="ECO:0008006" key="3">
    <source>
        <dbReference type="Google" id="ProtNLM"/>
    </source>
</evidence>